<evidence type="ECO:0000313" key="3">
    <source>
        <dbReference type="EMBL" id="CCM76103.1"/>
    </source>
</evidence>
<sequence>MITTTTNDHNWAQRGFGGPDPGAAPRNVRDLTSQADIVALLPDPASAQSCLDLADDAADAVHDRIAAVHIGADPLAMLVSAEEIELQMLRDLEEGSTHERFERVKRLFDEWKLGAPHRQSLMLGDFQGDLRRCVTNVCRNASLVVTPYKGNLDARDVFHNVLFYEGKLVLVPPASGYRGRLLDHVLIGWKPHEHSRRTMVAARRWLVAANRITVLCVDDMPSRHYETTAREICRHLGVEAEIVVTSSAGRSVGNTILDFGTSVNASCILIGAFKHGYLLELLLGRVTYRLLSHANVPLLMSH</sequence>
<protein>
    <recommendedName>
        <fullName evidence="2">UspA domain-containing protein</fullName>
    </recommendedName>
</protein>
<dbReference type="CDD" id="cd00293">
    <property type="entry name" value="USP-like"/>
    <property type="match status" value="1"/>
</dbReference>
<evidence type="ECO:0000256" key="1">
    <source>
        <dbReference type="SAM" id="MobiDB-lite"/>
    </source>
</evidence>
<organism evidence="3 4">
    <name type="scientific">Rhizobium mesoamericanum STM3625</name>
    <dbReference type="NCBI Taxonomy" id="1211777"/>
    <lineage>
        <taxon>Bacteria</taxon>
        <taxon>Pseudomonadati</taxon>
        <taxon>Pseudomonadota</taxon>
        <taxon>Alphaproteobacteria</taxon>
        <taxon>Hyphomicrobiales</taxon>
        <taxon>Rhizobiaceae</taxon>
        <taxon>Rhizobium/Agrobacterium group</taxon>
        <taxon>Rhizobium</taxon>
    </lineage>
</organism>
<feature type="region of interest" description="Disordered" evidence="1">
    <location>
        <begin position="1"/>
        <end position="27"/>
    </location>
</feature>
<keyword evidence="4" id="KW-1185">Reference proteome</keyword>
<dbReference type="RefSeq" id="WP_007533458.1">
    <property type="nucleotide sequence ID" value="NZ_HF536772.1"/>
</dbReference>
<dbReference type="Pfam" id="PF00582">
    <property type="entry name" value="Usp"/>
    <property type="match status" value="1"/>
</dbReference>
<comment type="caution">
    <text evidence="3">The sequence shown here is derived from an EMBL/GenBank/DDBJ whole genome shotgun (WGS) entry which is preliminary data.</text>
</comment>
<proteinExistence type="predicted"/>
<reference evidence="3 4" key="1">
    <citation type="journal article" date="2013" name="Genome Announc.">
        <title>Draft Genome Sequence of Rhizobium mesoamericanum STM3625, a Nitrogen-Fixing Symbiont of Mimosa pudica Isolated in French Guiana (South America).</title>
        <authorList>
            <person name="Moulin L."/>
            <person name="Mornico D."/>
            <person name="Melkonian R."/>
            <person name="Klonowska A."/>
        </authorList>
    </citation>
    <scope>NUCLEOTIDE SEQUENCE [LARGE SCALE GENOMIC DNA]</scope>
    <source>
        <strain evidence="3 4">STM3625</strain>
    </source>
</reference>
<dbReference type="Gene3D" id="3.40.50.12370">
    <property type="match status" value="1"/>
</dbReference>
<dbReference type="InterPro" id="IPR006016">
    <property type="entry name" value="UspA"/>
</dbReference>
<dbReference type="Proteomes" id="UP000009319">
    <property type="component" value="Unassembled WGS sequence"/>
</dbReference>
<name>K0PQM1_9HYPH</name>
<feature type="domain" description="UspA" evidence="2">
    <location>
        <begin position="234"/>
        <end position="300"/>
    </location>
</feature>
<dbReference type="eggNOG" id="COG0589">
    <property type="taxonomic scope" value="Bacteria"/>
</dbReference>
<accession>K0PQM1</accession>
<gene>
    <name evidence="3" type="ORF">BN77_3294</name>
</gene>
<feature type="compositionally biased region" description="Polar residues" evidence="1">
    <location>
        <begin position="1"/>
        <end position="10"/>
    </location>
</feature>
<dbReference type="EMBL" id="CANI01000021">
    <property type="protein sequence ID" value="CCM76103.1"/>
    <property type="molecule type" value="Genomic_DNA"/>
</dbReference>
<evidence type="ECO:0000313" key="4">
    <source>
        <dbReference type="Proteomes" id="UP000009319"/>
    </source>
</evidence>
<dbReference type="AlphaFoldDB" id="K0PQM1"/>
<dbReference type="SUPFAM" id="SSF52402">
    <property type="entry name" value="Adenine nucleotide alpha hydrolases-like"/>
    <property type="match status" value="1"/>
</dbReference>
<dbReference type="HOGENOM" id="CLU_933432_0_0_5"/>
<evidence type="ECO:0000259" key="2">
    <source>
        <dbReference type="Pfam" id="PF00582"/>
    </source>
</evidence>